<proteinExistence type="predicted"/>
<gene>
    <name evidence="2" type="ORF">ASPGLDRAFT_65833</name>
</gene>
<dbReference type="RefSeq" id="XP_022401731.1">
    <property type="nucleotide sequence ID" value="XM_022548950.1"/>
</dbReference>
<evidence type="ECO:0000259" key="1">
    <source>
        <dbReference type="Pfam" id="PF01636"/>
    </source>
</evidence>
<dbReference type="AlphaFoldDB" id="A0A1L9VM84"/>
<accession>A0A1L9VM84</accession>
<dbReference type="VEuPathDB" id="FungiDB:ASPGLDRAFT_65833"/>
<evidence type="ECO:0000313" key="2">
    <source>
        <dbReference type="EMBL" id="OJJ85033.1"/>
    </source>
</evidence>
<protein>
    <recommendedName>
        <fullName evidence="1">Aminoglycoside phosphotransferase domain-containing protein</fullName>
    </recommendedName>
</protein>
<name>A0A1L9VM84_ASPGL</name>
<evidence type="ECO:0000313" key="3">
    <source>
        <dbReference type="Proteomes" id="UP000184300"/>
    </source>
</evidence>
<feature type="domain" description="Aminoglycoside phosphotransferase" evidence="1">
    <location>
        <begin position="105"/>
        <end position="250"/>
    </location>
</feature>
<dbReference type="Proteomes" id="UP000184300">
    <property type="component" value="Unassembled WGS sequence"/>
</dbReference>
<organism evidence="2 3">
    <name type="scientific">Aspergillus glaucus CBS 516.65</name>
    <dbReference type="NCBI Taxonomy" id="1160497"/>
    <lineage>
        <taxon>Eukaryota</taxon>
        <taxon>Fungi</taxon>
        <taxon>Dikarya</taxon>
        <taxon>Ascomycota</taxon>
        <taxon>Pezizomycotina</taxon>
        <taxon>Eurotiomycetes</taxon>
        <taxon>Eurotiomycetidae</taxon>
        <taxon>Eurotiales</taxon>
        <taxon>Aspergillaceae</taxon>
        <taxon>Aspergillus</taxon>
        <taxon>Aspergillus subgen. Aspergillus</taxon>
    </lineage>
</organism>
<reference evidence="3" key="1">
    <citation type="journal article" date="2017" name="Genome Biol.">
        <title>Comparative genomics reveals high biological diversity and specific adaptations in the industrially and medically important fungal genus Aspergillus.</title>
        <authorList>
            <person name="de Vries R.P."/>
            <person name="Riley R."/>
            <person name="Wiebenga A."/>
            <person name="Aguilar-Osorio G."/>
            <person name="Amillis S."/>
            <person name="Uchima C.A."/>
            <person name="Anderluh G."/>
            <person name="Asadollahi M."/>
            <person name="Askin M."/>
            <person name="Barry K."/>
            <person name="Battaglia E."/>
            <person name="Bayram O."/>
            <person name="Benocci T."/>
            <person name="Braus-Stromeyer S.A."/>
            <person name="Caldana C."/>
            <person name="Canovas D."/>
            <person name="Cerqueira G.C."/>
            <person name="Chen F."/>
            <person name="Chen W."/>
            <person name="Choi C."/>
            <person name="Clum A."/>
            <person name="Dos Santos R.A."/>
            <person name="Damasio A.R."/>
            <person name="Diallinas G."/>
            <person name="Emri T."/>
            <person name="Fekete E."/>
            <person name="Flipphi M."/>
            <person name="Freyberg S."/>
            <person name="Gallo A."/>
            <person name="Gournas C."/>
            <person name="Habgood R."/>
            <person name="Hainaut M."/>
            <person name="Harispe M.L."/>
            <person name="Henrissat B."/>
            <person name="Hilden K.S."/>
            <person name="Hope R."/>
            <person name="Hossain A."/>
            <person name="Karabika E."/>
            <person name="Karaffa L."/>
            <person name="Karanyi Z."/>
            <person name="Krasevec N."/>
            <person name="Kuo A."/>
            <person name="Kusch H."/>
            <person name="LaButti K."/>
            <person name="Lagendijk E.L."/>
            <person name="Lapidus A."/>
            <person name="Levasseur A."/>
            <person name="Lindquist E."/>
            <person name="Lipzen A."/>
            <person name="Logrieco A.F."/>
            <person name="MacCabe A."/>
            <person name="Maekelae M.R."/>
            <person name="Malavazi I."/>
            <person name="Melin P."/>
            <person name="Meyer V."/>
            <person name="Mielnichuk N."/>
            <person name="Miskei M."/>
            <person name="Molnar A.P."/>
            <person name="Mule G."/>
            <person name="Ngan C.Y."/>
            <person name="Orejas M."/>
            <person name="Orosz E."/>
            <person name="Ouedraogo J.P."/>
            <person name="Overkamp K.M."/>
            <person name="Park H.-S."/>
            <person name="Perrone G."/>
            <person name="Piumi F."/>
            <person name="Punt P.J."/>
            <person name="Ram A.F."/>
            <person name="Ramon A."/>
            <person name="Rauscher S."/>
            <person name="Record E."/>
            <person name="Riano-Pachon D.M."/>
            <person name="Robert V."/>
            <person name="Roehrig J."/>
            <person name="Ruller R."/>
            <person name="Salamov A."/>
            <person name="Salih N.S."/>
            <person name="Samson R.A."/>
            <person name="Sandor E."/>
            <person name="Sanguinetti M."/>
            <person name="Schuetze T."/>
            <person name="Sepcic K."/>
            <person name="Shelest E."/>
            <person name="Sherlock G."/>
            <person name="Sophianopoulou V."/>
            <person name="Squina F.M."/>
            <person name="Sun H."/>
            <person name="Susca A."/>
            <person name="Todd R.B."/>
            <person name="Tsang A."/>
            <person name="Unkles S.E."/>
            <person name="van de Wiele N."/>
            <person name="van Rossen-Uffink D."/>
            <person name="Oliveira J.V."/>
            <person name="Vesth T.C."/>
            <person name="Visser J."/>
            <person name="Yu J.-H."/>
            <person name="Zhou M."/>
            <person name="Andersen M.R."/>
            <person name="Archer D.B."/>
            <person name="Baker S.E."/>
            <person name="Benoit I."/>
            <person name="Brakhage A.A."/>
            <person name="Braus G.H."/>
            <person name="Fischer R."/>
            <person name="Frisvad J.C."/>
            <person name="Goldman G.H."/>
            <person name="Houbraken J."/>
            <person name="Oakley B."/>
            <person name="Pocsi I."/>
            <person name="Scazzocchio C."/>
            <person name="Seiboth B."/>
            <person name="vanKuyk P.A."/>
            <person name="Wortman J."/>
            <person name="Dyer P.S."/>
            <person name="Grigoriev I.V."/>
        </authorList>
    </citation>
    <scope>NUCLEOTIDE SEQUENCE [LARGE SCALE GENOMIC DNA]</scope>
    <source>
        <strain evidence="3">CBS 516.65</strain>
    </source>
</reference>
<keyword evidence="3" id="KW-1185">Reference proteome</keyword>
<dbReference type="STRING" id="1160497.A0A1L9VM84"/>
<dbReference type="EMBL" id="KV878895">
    <property type="protein sequence ID" value="OJJ85033.1"/>
    <property type="molecule type" value="Genomic_DNA"/>
</dbReference>
<dbReference type="InterPro" id="IPR002575">
    <property type="entry name" value="Aminoglycoside_PTrfase"/>
</dbReference>
<dbReference type="PANTHER" id="PTHR21310:SF37">
    <property type="entry name" value="AMINOGLYCOSIDE PHOSPHOTRANSFERASE DOMAIN-CONTAINING PROTEIN"/>
    <property type="match status" value="1"/>
</dbReference>
<dbReference type="GeneID" id="34465210"/>
<dbReference type="OrthoDB" id="5412996at2759"/>
<dbReference type="InterPro" id="IPR051678">
    <property type="entry name" value="AGP_Transferase"/>
</dbReference>
<dbReference type="Pfam" id="PF01636">
    <property type="entry name" value="APH"/>
    <property type="match status" value="1"/>
</dbReference>
<dbReference type="PANTHER" id="PTHR21310">
    <property type="entry name" value="AMINOGLYCOSIDE PHOSPHOTRANSFERASE-RELATED-RELATED"/>
    <property type="match status" value="1"/>
</dbReference>
<dbReference type="SUPFAM" id="SSF56112">
    <property type="entry name" value="Protein kinase-like (PK-like)"/>
    <property type="match status" value="1"/>
</dbReference>
<sequence length="350" mass="40750">MEFDHYAEAKQEQKSTVWLKLFRSKSPKTLSMRLATKHRPCKTLAACLWKSGAFTICYRVKYEDGLHVIVCFVALGRAILRREKVQNEVATMKYIRQTTSIPVGPYIVMPFLQGEALSELIKDRSKEGRPVLNSQLSDRSLKQAYREMAFLEAFPSHLATDYFESLAMQHLLHLRQQQRDAVDSEEGCQKKYTARCLFLNVAKNLCAEHPQGPFRLYCDNFRPSNVMIDLETFRASGVIDWEFAYAAPAEFTYVAPWRLLLQSPEDWDGDLNQFLLRYTPKLRAFLEVLGDCEVKLHLSPRMKDSMETGLFWVCLAARYSSMFDEIYWTFIDQRYYETFSSLDGRIKLLN</sequence>
<dbReference type="InterPro" id="IPR011009">
    <property type="entry name" value="Kinase-like_dom_sf"/>
</dbReference>